<dbReference type="GO" id="GO:0005737">
    <property type="term" value="C:cytoplasm"/>
    <property type="evidence" value="ECO:0007669"/>
    <property type="project" value="TreeGrafter"/>
</dbReference>
<feature type="binding site" evidence="8">
    <location>
        <position position="107"/>
    </location>
    <ligand>
        <name>a divalent metal cation</name>
        <dbReference type="ChEBI" id="CHEBI:60240"/>
        <label>2</label>
        <note>catalytic</note>
    </ligand>
</feature>
<comment type="subunit">
    <text evidence="8">Monomer.</text>
</comment>
<dbReference type="GO" id="GO:0004239">
    <property type="term" value="F:initiator methionyl aminopeptidase activity"/>
    <property type="evidence" value="ECO:0007669"/>
    <property type="project" value="UniProtKB-UniRule"/>
</dbReference>
<dbReference type="Gene3D" id="3.90.230.10">
    <property type="entry name" value="Creatinase/methionine aminopeptidase superfamily"/>
    <property type="match status" value="1"/>
</dbReference>
<evidence type="ECO:0000256" key="9">
    <source>
        <dbReference type="RuleBase" id="RU003653"/>
    </source>
</evidence>
<keyword evidence="4 8" id="KW-0031">Aminopeptidase</keyword>
<keyword evidence="5 8" id="KW-0645">Protease</keyword>
<dbReference type="PROSITE" id="PS01202">
    <property type="entry name" value="MAP_2"/>
    <property type="match status" value="1"/>
</dbReference>
<evidence type="ECO:0000256" key="3">
    <source>
        <dbReference type="ARBA" id="ARBA00001954"/>
    </source>
</evidence>
<evidence type="ECO:0000256" key="8">
    <source>
        <dbReference type="HAMAP-Rule" id="MF_01975"/>
    </source>
</evidence>
<evidence type="ECO:0000256" key="6">
    <source>
        <dbReference type="ARBA" id="ARBA00022723"/>
    </source>
</evidence>
<comment type="cofactor">
    <cofactor evidence="8">
        <name>Co(2+)</name>
        <dbReference type="ChEBI" id="CHEBI:48828"/>
    </cofactor>
    <cofactor evidence="8">
        <name>Zn(2+)</name>
        <dbReference type="ChEBI" id="CHEBI:29105"/>
    </cofactor>
    <cofactor evidence="8">
        <name>Mn(2+)</name>
        <dbReference type="ChEBI" id="CHEBI:29035"/>
    </cofactor>
    <cofactor evidence="8">
        <name>Fe(2+)</name>
        <dbReference type="ChEBI" id="CHEBI:29033"/>
    </cofactor>
    <text evidence="8">Binds 2 divalent metal cations per subunit. Has a high-affinity and a low affinity metal-binding site. The true nature of the physiological cofactor is under debate. The enzyme is active with cobalt, zinc, manganese or divalent iron ions. Most likely, methionine aminopeptidases function as mononuclear Fe(2+)-metalloproteases under physiological conditions, and the catalytically relevant metal-binding site has been assigned to the histidine-containing high-affinity site.</text>
</comment>
<dbReference type="EC" id="3.4.11.18" evidence="8 9"/>
<feature type="domain" description="Peptidase M24" evidence="10">
    <location>
        <begin position="23"/>
        <end position="217"/>
    </location>
</feature>
<dbReference type="HAMAP" id="MF_01975">
    <property type="entry name" value="MetAP_2_arc"/>
    <property type="match status" value="1"/>
</dbReference>
<feature type="binding site" evidence="8">
    <location>
        <position position="77"/>
    </location>
    <ligand>
        <name>substrate</name>
    </ligand>
</feature>
<dbReference type="PANTHER" id="PTHR45777:SF2">
    <property type="entry name" value="METHIONINE AMINOPEPTIDASE 2"/>
    <property type="match status" value="1"/>
</dbReference>
<dbReference type="InterPro" id="IPR002468">
    <property type="entry name" value="Pept_M24A_MAP2"/>
</dbReference>
<name>A0A7G9Y3N8_9EURY</name>
<dbReference type="SUPFAM" id="SSF55920">
    <property type="entry name" value="Creatinase/aminopeptidase"/>
    <property type="match status" value="1"/>
</dbReference>
<dbReference type="GO" id="GO:0006508">
    <property type="term" value="P:proteolysis"/>
    <property type="evidence" value="ECO:0007669"/>
    <property type="project" value="UniProtKB-KW"/>
</dbReference>
<dbReference type="InterPro" id="IPR001714">
    <property type="entry name" value="Pept_M24_MAP"/>
</dbReference>
<protein>
    <recommendedName>
        <fullName evidence="8 9">Methionine aminopeptidase</fullName>
        <shortName evidence="8">MAP</shortName>
        <shortName evidence="8">MetAP</shortName>
        <ecNumber evidence="8 9">3.4.11.18</ecNumber>
    </recommendedName>
    <alternativeName>
        <fullName evidence="8">Peptidase M</fullName>
    </alternativeName>
</protein>
<feature type="binding site" evidence="8">
    <location>
        <position position="107"/>
    </location>
    <ligand>
        <name>a divalent metal cation</name>
        <dbReference type="ChEBI" id="CHEBI:60240"/>
        <label>1</label>
    </ligand>
</feature>
<dbReference type="InterPro" id="IPR036390">
    <property type="entry name" value="WH_DNA-bd_sf"/>
</dbReference>
<dbReference type="InterPro" id="IPR036005">
    <property type="entry name" value="Creatinase/aminopeptidase-like"/>
</dbReference>
<reference evidence="11" key="1">
    <citation type="submission" date="2020-06" db="EMBL/GenBank/DDBJ databases">
        <title>Unique genomic features of the anaerobic methanotrophic archaea.</title>
        <authorList>
            <person name="Chadwick G.L."/>
            <person name="Skennerton C.T."/>
            <person name="Laso-Perez R."/>
            <person name="Leu A.O."/>
            <person name="Speth D.R."/>
            <person name="Yu H."/>
            <person name="Morgan-Lang C."/>
            <person name="Hatzenpichler R."/>
            <person name="Goudeau D."/>
            <person name="Malmstrom R."/>
            <person name="Brazelton W.J."/>
            <person name="Woyke T."/>
            <person name="Hallam S.J."/>
            <person name="Tyson G.W."/>
            <person name="Wegener G."/>
            <person name="Boetius A."/>
            <person name="Orphan V."/>
        </authorList>
    </citation>
    <scope>NUCLEOTIDE SEQUENCE</scope>
</reference>
<evidence type="ECO:0000256" key="2">
    <source>
        <dbReference type="ARBA" id="ARBA00001936"/>
    </source>
</evidence>
<dbReference type="EMBL" id="MT630769">
    <property type="protein sequence ID" value="QNO42820.1"/>
    <property type="molecule type" value="Genomic_DNA"/>
</dbReference>
<comment type="cofactor">
    <cofactor evidence="2">
        <name>Mn(2+)</name>
        <dbReference type="ChEBI" id="CHEBI:29035"/>
    </cofactor>
</comment>
<evidence type="ECO:0000259" key="10">
    <source>
        <dbReference type="Pfam" id="PF00557"/>
    </source>
</evidence>
<proteinExistence type="inferred from homology"/>
<feature type="binding site" evidence="8">
    <location>
        <position position="166"/>
    </location>
    <ligand>
        <name>a divalent metal cation</name>
        <dbReference type="ChEBI" id="CHEBI:60240"/>
        <label>2</label>
        <note>catalytic</note>
    </ligand>
</feature>
<dbReference type="AlphaFoldDB" id="A0A7G9Y3N8"/>
<evidence type="ECO:0000313" key="12">
    <source>
        <dbReference type="EMBL" id="QNO42820.1"/>
    </source>
</evidence>
<sequence>MVIIMDKEQMIQEIDEIIGKYITAGEILAHVRNETAKQVKVGASLLDVADFAENMIKKEGGECAFPVNISRNDEAAHATPKKNDTEVFGEDMVKLDIGVHIDGFIADTAITVDLSGHNELVEAVEAGLNAAIEIIHGGINTTQIGDVINGTITEFGYKPVANLTGHGLAQYIQHAPPSIPNIPTDVGVELEVGQVIAIEPFATDGKGFVSEVGSAQIFSLFTNKPIRNPAARAVLKEIEQYKTLPFAKRWLKSKHVDFAMLQLEKNGNVSSYPVLKEEKGTLVSQAEHTLIVEEDGCRVTTK</sequence>
<feature type="binding site" evidence="8">
    <location>
        <position position="287"/>
    </location>
    <ligand>
        <name>a divalent metal cation</name>
        <dbReference type="ChEBI" id="CHEBI:60240"/>
        <label>2</label>
        <note>catalytic</note>
    </ligand>
</feature>
<comment type="cofactor">
    <cofactor evidence="3">
        <name>Fe(2+)</name>
        <dbReference type="ChEBI" id="CHEBI:29033"/>
    </cofactor>
</comment>
<accession>A0A7G9Y3N8</accession>
<dbReference type="InterPro" id="IPR050247">
    <property type="entry name" value="Met_Aminopeptidase_Type2"/>
</dbReference>
<dbReference type="PANTHER" id="PTHR45777">
    <property type="entry name" value="METHIONINE AMINOPEPTIDASE 2"/>
    <property type="match status" value="1"/>
</dbReference>
<keyword evidence="6 8" id="KW-0479">Metal-binding</keyword>
<dbReference type="InterPro" id="IPR036388">
    <property type="entry name" value="WH-like_DNA-bd_sf"/>
</dbReference>
<feature type="binding site" evidence="8">
    <location>
        <position position="287"/>
    </location>
    <ligand>
        <name>a divalent metal cation</name>
        <dbReference type="ChEBI" id="CHEBI:60240"/>
        <label>1</label>
    </ligand>
</feature>
<evidence type="ECO:0000256" key="1">
    <source>
        <dbReference type="ARBA" id="ARBA00000294"/>
    </source>
</evidence>
<dbReference type="Pfam" id="PF00557">
    <property type="entry name" value="Peptidase_M24"/>
    <property type="match status" value="1"/>
</dbReference>
<comment type="function">
    <text evidence="8 9">Removes the N-terminal methionine from nascent proteins. The N-terminal methionine is often cleaved when the second residue in the primary sequence is small and uncharged (Met-Ala-, Cys, Gly, Pro, Ser, Thr, or Val).</text>
</comment>
<dbReference type="InterPro" id="IPR018349">
    <property type="entry name" value="Pept_M24A_MAP2_BS"/>
</dbReference>
<feature type="binding site" evidence="8">
    <location>
        <position position="199"/>
    </location>
    <ligand>
        <name>a divalent metal cation</name>
        <dbReference type="ChEBI" id="CHEBI:60240"/>
        <label>2</label>
        <note>catalytic</note>
    </ligand>
</feature>
<dbReference type="EMBL" id="MT630753">
    <property type="protein sequence ID" value="QNO42622.1"/>
    <property type="molecule type" value="Genomic_DNA"/>
</dbReference>
<gene>
    <name evidence="8 11" type="primary">map</name>
    <name evidence="12" type="ORF">ENPLMBLH_00017</name>
    <name evidence="11" type="ORF">KPMFPNGI_00024</name>
</gene>
<dbReference type="NCBIfam" id="TIGR00501">
    <property type="entry name" value="met_pdase_II"/>
    <property type="match status" value="1"/>
</dbReference>
<dbReference type="Gene3D" id="1.10.10.10">
    <property type="entry name" value="Winged helix-like DNA-binding domain superfamily/Winged helix DNA-binding domain"/>
    <property type="match status" value="1"/>
</dbReference>
<dbReference type="GO" id="GO:0046872">
    <property type="term" value="F:metal ion binding"/>
    <property type="evidence" value="ECO:0007669"/>
    <property type="project" value="UniProtKB-UniRule"/>
</dbReference>
<comment type="catalytic activity">
    <reaction evidence="1 8 9">
        <text>Release of N-terminal amino acids, preferentially methionine, from peptides and arylamides.</text>
        <dbReference type="EC" id="3.4.11.18"/>
    </reaction>
</comment>
<evidence type="ECO:0000256" key="4">
    <source>
        <dbReference type="ARBA" id="ARBA00022438"/>
    </source>
</evidence>
<evidence type="ECO:0000256" key="5">
    <source>
        <dbReference type="ARBA" id="ARBA00022670"/>
    </source>
</evidence>
<feature type="binding site" evidence="8">
    <location>
        <position position="96"/>
    </location>
    <ligand>
        <name>a divalent metal cation</name>
        <dbReference type="ChEBI" id="CHEBI:60240"/>
        <label>1</label>
    </ligand>
</feature>
<comment type="similarity">
    <text evidence="8">Belongs to the peptidase M24A family. Methionine aminopeptidase archaeal type 2 subfamily.</text>
</comment>
<dbReference type="InterPro" id="IPR000994">
    <property type="entry name" value="Pept_M24"/>
</dbReference>
<dbReference type="GO" id="GO:0070006">
    <property type="term" value="F:metalloaminopeptidase activity"/>
    <property type="evidence" value="ECO:0007669"/>
    <property type="project" value="UniProtKB-UniRule"/>
</dbReference>
<dbReference type="InterPro" id="IPR028595">
    <property type="entry name" value="MetAP_archaeal"/>
</dbReference>
<dbReference type="PRINTS" id="PR00599">
    <property type="entry name" value="MAPEPTIDASE"/>
</dbReference>
<organism evidence="11">
    <name type="scientific">Candidatus Methanogaster sp. ANME-2c ERB4</name>
    <dbReference type="NCBI Taxonomy" id="2759911"/>
    <lineage>
        <taxon>Archaea</taxon>
        <taxon>Methanobacteriati</taxon>
        <taxon>Methanobacteriota</taxon>
        <taxon>Stenosarchaea group</taxon>
        <taxon>Methanomicrobia</taxon>
        <taxon>Methanosarcinales</taxon>
        <taxon>ANME-2 cluster</taxon>
        <taxon>Candidatus Methanogasteraceae</taxon>
        <taxon>Candidatus Methanogaster</taxon>
    </lineage>
</organism>
<keyword evidence="7 8" id="KW-0378">Hydrolase</keyword>
<dbReference type="SUPFAM" id="SSF46785">
    <property type="entry name" value="Winged helix' DNA-binding domain"/>
    <property type="match status" value="1"/>
</dbReference>
<evidence type="ECO:0000256" key="7">
    <source>
        <dbReference type="ARBA" id="ARBA00022801"/>
    </source>
</evidence>
<evidence type="ECO:0000313" key="11">
    <source>
        <dbReference type="EMBL" id="QNO42622.1"/>
    </source>
</evidence>
<feature type="binding site" evidence="8">
    <location>
        <position position="174"/>
    </location>
    <ligand>
        <name>substrate</name>
    </ligand>
</feature>